<evidence type="ECO:0000313" key="2">
    <source>
        <dbReference type="Proteomes" id="UP000198304"/>
    </source>
</evidence>
<dbReference type="SUPFAM" id="SSF56059">
    <property type="entry name" value="Glutathione synthetase ATP-binding domain-like"/>
    <property type="match status" value="1"/>
</dbReference>
<dbReference type="RefSeq" id="WP_089285567.1">
    <property type="nucleotide sequence ID" value="NZ_FZOJ01000062.1"/>
</dbReference>
<reference evidence="1 2" key="1">
    <citation type="submission" date="2017-06" db="EMBL/GenBank/DDBJ databases">
        <authorList>
            <person name="Kim H.J."/>
            <person name="Triplett B.A."/>
        </authorList>
    </citation>
    <scope>NUCLEOTIDE SEQUENCE [LARGE SCALE GENOMIC DNA]</scope>
    <source>
        <strain evidence="1 2">SCA</strain>
    </source>
</reference>
<evidence type="ECO:0008006" key="3">
    <source>
        <dbReference type="Google" id="ProtNLM"/>
    </source>
</evidence>
<dbReference type="InterPro" id="IPR026838">
    <property type="entry name" value="YheC/D"/>
</dbReference>
<keyword evidence="2" id="KW-1185">Reference proteome</keyword>
<dbReference type="GO" id="GO:0009432">
    <property type="term" value="P:SOS response"/>
    <property type="evidence" value="ECO:0007669"/>
    <property type="project" value="TreeGrafter"/>
</dbReference>
<dbReference type="AlphaFoldDB" id="A0A239L3L7"/>
<dbReference type="Pfam" id="PF14398">
    <property type="entry name" value="ATPgrasp_YheCD"/>
    <property type="match status" value="1"/>
</dbReference>
<name>A0A239L3L7_9FIRM</name>
<dbReference type="GO" id="GO:0018169">
    <property type="term" value="F:ribosomal S6-glutamic acid ligase activity"/>
    <property type="evidence" value="ECO:0007669"/>
    <property type="project" value="TreeGrafter"/>
</dbReference>
<proteinExistence type="predicted"/>
<dbReference type="PANTHER" id="PTHR21621">
    <property type="entry name" value="RIBOSOMAL PROTEIN S6 MODIFICATION PROTEIN"/>
    <property type="match status" value="1"/>
</dbReference>
<organism evidence="1 2">
    <name type="scientific">Anaerovirgula multivorans</name>
    <dbReference type="NCBI Taxonomy" id="312168"/>
    <lineage>
        <taxon>Bacteria</taxon>
        <taxon>Bacillati</taxon>
        <taxon>Bacillota</taxon>
        <taxon>Clostridia</taxon>
        <taxon>Peptostreptococcales</taxon>
        <taxon>Natronincolaceae</taxon>
        <taxon>Anaerovirgula</taxon>
    </lineage>
</organism>
<evidence type="ECO:0000313" key="1">
    <source>
        <dbReference type="EMBL" id="SNT24935.1"/>
    </source>
</evidence>
<accession>A0A239L3L7</accession>
<dbReference type="Gene3D" id="3.30.470.20">
    <property type="entry name" value="ATP-grasp fold, B domain"/>
    <property type="match status" value="1"/>
</dbReference>
<sequence length="337" mass="38632">MSIHLIGQKDTKRYDYFCKACAKLETKFEFWDINSNLVYFLDQLKSGDIIKIDPPKYKTSSLQELNGLVYSFNKQLQKLEHMQGIQFLNKPSAIWKTLDKKQCKKILLKNHIDTTPMLDKTFTNFYELKEYMLTNAIHSVFIKPRFGSGAAGVIAYRIHPNSKTQILQTCIKNIGERFENTKQIFKINDESQIQKLINFILEQDCIVEKWIPKPKIGDSIYDIRVVFQFGQIDHILARGSSSSAITNLHLNNKAIAIETLALSKDILVDIHQLCSKGVACFDGLNSAGIDILLSGKKQKPMIIEINGQGDLIYNDIFNENKIYTNQVVRMIKSDKNK</sequence>
<dbReference type="PANTHER" id="PTHR21621:SF0">
    <property type="entry name" value="BETA-CITRYLGLUTAMATE SYNTHASE B-RELATED"/>
    <property type="match status" value="1"/>
</dbReference>
<protein>
    <recommendedName>
        <fullName evidence="3">ATP-grasp domain-containing protein</fullName>
    </recommendedName>
</protein>
<gene>
    <name evidence="1" type="ORF">SAMN05446037_10624</name>
</gene>
<dbReference type="EMBL" id="FZOJ01000062">
    <property type="protein sequence ID" value="SNT24935.1"/>
    <property type="molecule type" value="Genomic_DNA"/>
</dbReference>
<dbReference type="OrthoDB" id="9789963at2"/>
<dbReference type="Proteomes" id="UP000198304">
    <property type="component" value="Unassembled WGS sequence"/>
</dbReference>
<dbReference type="NCBIfam" id="NF038074">
    <property type="entry name" value="fam_STM4014"/>
    <property type="match status" value="1"/>
</dbReference>
<dbReference type="GO" id="GO:0005737">
    <property type="term" value="C:cytoplasm"/>
    <property type="evidence" value="ECO:0007669"/>
    <property type="project" value="TreeGrafter"/>
</dbReference>
<dbReference type="InterPro" id="IPR047778">
    <property type="entry name" value="STM4014-like"/>
</dbReference>